<evidence type="ECO:0000313" key="1">
    <source>
        <dbReference type="EMBL" id="MBB3667762.1"/>
    </source>
</evidence>
<comment type="caution">
    <text evidence="1">The sequence shown here is derived from an EMBL/GenBank/DDBJ whole genome shotgun (WGS) entry which is preliminary data.</text>
</comment>
<proteinExistence type="predicted"/>
<name>A0A7W5XPD4_9MICC</name>
<dbReference type="EMBL" id="JACIBT010000003">
    <property type="protein sequence ID" value="MBB3667762.1"/>
    <property type="molecule type" value="Genomic_DNA"/>
</dbReference>
<evidence type="ECO:0000313" key="2">
    <source>
        <dbReference type="Proteomes" id="UP000547528"/>
    </source>
</evidence>
<reference evidence="1 2" key="1">
    <citation type="submission" date="2020-08" db="EMBL/GenBank/DDBJ databases">
        <title>Sequencing the genomes of 1000 actinobacteria strains.</title>
        <authorList>
            <person name="Klenk H.-P."/>
        </authorList>
    </citation>
    <scope>NUCLEOTIDE SEQUENCE [LARGE SCALE GENOMIC DNA]</scope>
    <source>
        <strain evidence="1 2">DSM 28238</strain>
    </source>
</reference>
<gene>
    <name evidence="1" type="ORF">FHX47_001383</name>
</gene>
<sequence length="84" mass="9234">MELVGVPGIEPLLPLLDLEHHEFEAVLGQPVRLSRVSPADEHVWHVVIDPHAPAAELRAEPDRCRLSSVVPTAEDFVGSSQLRV</sequence>
<protein>
    <submittedName>
        <fullName evidence="1">Uncharacterized protein</fullName>
    </submittedName>
</protein>
<dbReference type="AlphaFoldDB" id="A0A7W5XPD4"/>
<accession>A0A7W5XPD4</accession>
<dbReference type="Proteomes" id="UP000547528">
    <property type="component" value="Unassembled WGS sequence"/>
</dbReference>
<organism evidence="1 2">
    <name type="scientific">Garicola koreensis</name>
    <dbReference type="NCBI Taxonomy" id="1262554"/>
    <lineage>
        <taxon>Bacteria</taxon>
        <taxon>Bacillati</taxon>
        <taxon>Actinomycetota</taxon>
        <taxon>Actinomycetes</taxon>
        <taxon>Micrococcales</taxon>
        <taxon>Micrococcaceae</taxon>
        <taxon>Garicola</taxon>
    </lineage>
</organism>
<keyword evidence="2" id="KW-1185">Reference proteome</keyword>